<dbReference type="Gene3D" id="3.40.30.10">
    <property type="entry name" value="Glutaredoxin"/>
    <property type="match status" value="1"/>
</dbReference>
<evidence type="ECO:0000313" key="6">
    <source>
        <dbReference type="Proteomes" id="UP000325797"/>
    </source>
</evidence>
<keyword evidence="6" id="KW-1185">Reference proteome</keyword>
<keyword evidence="3" id="KW-0812">Transmembrane</keyword>
<keyword evidence="3" id="KW-0472">Membrane</keyword>
<evidence type="ECO:0000313" key="5">
    <source>
        <dbReference type="EMBL" id="QEX20888.1"/>
    </source>
</evidence>
<dbReference type="Pfam" id="PF13462">
    <property type="entry name" value="Thioredoxin_4"/>
    <property type="match status" value="1"/>
</dbReference>
<name>A0A5J6MTE5_9PROT</name>
<comment type="similarity">
    <text evidence="2">Belongs to the thioredoxin family. DsbA subfamily.</text>
</comment>
<organism evidence="5 6">
    <name type="scientific">Hypericibacter adhaerens</name>
    <dbReference type="NCBI Taxonomy" id="2602016"/>
    <lineage>
        <taxon>Bacteria</taxon>
        <taxon>Pseudomonadati</taxon>
        <taxon>Pseudomonadota</taxon>
        <taxon>Alphaproteobacteria</taxon>
        <taxon>Rhodospirillales</taxon>
        <taxon>Dongiaceae</taxon>
        <taxon>Hypericibacter</taxon>
    </lineage>
</organism>
<dbReference type="AlphaFoldDB" id="A0A5J6MTE5"/>
<dbReference type="InterPro" id="IPR013766">
    <property type="entry name" value="Thioredoxin_domain"/>
</dbReference>
<protein>
    <recommendedName>
        <fullName evidence="4">Thioredoxin domain-containing protein</fullName>
    </recommendedName>
</protein>
<keyword evidence="3" id="KW-1133">Transmembrane helix</keyword>
<dbReference type="PANTHER" id="PTHR13887">
    <property type="entry name" value="GLUTATHIONE S-TRANSFERASE KAPPA"/>
    <property type="match status" value="1"/>
</dbReference>
<dbReference type="Proteomes" id="UP000325797">
    <property type="component" value="Chromosome"/>
</dbReference>
<dbReference type="CDD" id="cd02972">
    <property type="entry name" value="DsbA_family"/>
    <property type="match status" value="1"/>
</dbReference>
<comment type="function">
    <text evidence="1">May be required for disulfide bond formation in some proteins.</text>
</comment>
<evidence type="ECO:0000256" key="1">
    <source>
        <dbReference type="ARBA" id="ARBA00003565"/>
    </source>
</evidence>
<dbReference type="InterPro" id="IPR036249">
    <property type="entry name" value="Thioredoxin-like_sf"/>
</dbReference>
<dbReference type="InterPro" id="IPR012336">
    <property type="entry name" value="Thioredoxin-like_fold"/>
</dbReference>
<dbReference type="EMBL" id="CP042582">
    <property type="protein sequence ID" value="QEX20888.1"/>
    <property type="molecule type" value="Genomic_DNA"/>
</dbReference>
<evidence type="ECO:0000259" key="4">
    <source>
        <dbReference type="PROSITE" id="PS51352"/>
    </source>
</evidence>
<feature type="transmembrane region" description="Helical" evidence="3">
    <location>
        <begin position="6"/>
        <end position="25"/>
    </location>
</feature>
<evidence type="ECO:0000256" key="2">
    <source>
        <dbReference type="ARBA" id="ARBA00005791"/>
    </source>
</evidence>
<dbReference type="PANTHER" id="PTHR13887:SF56">
    <property type="entry name" value="THIOREDOXIN-LIKE REDUCTASE RV2466C"/>
    <property type="match status" value="1"/>
</dbReference>
<reference evidence="5 6" key="1">
    <citation type="submission" date="2019-08" db="EMBL/GenBank/DDBJ databases">
        <title>Hyperibacter terrae gen. nov., sp. nov. and Hyperibacter viscosus sp. nov., two new members in the family Rhodospirillaceae isolated from the rhizosphere of Hypericum perforatum.</title>
        <authorList>
            <person name="Noviana Z."/>
        </authorList>
    </citation>
    <scope>NUCLEOTIDE SEQUENCE [LARGE SCALE GENOMIC DNA]</scope>
    <source>
        <strain evidence="5 6">R5959</strain>
    </source>
</reference>
<gene>
    <name evidence="5" type="ORF">FRZ61_08080</name>
</gene>
<sequence>MRKYGIAALIVVVIAVAGVGIYEYLDRQKAAPAAAADPSAAAATAAATADMPLYDDDHVLGSKDAPITMIEYASLTCPHCAHFHNDILPQIKSAYVDTGKVRLVFRSYPLDQAALKAAELAECVSPVTFFPMVSLLFKEQGDWAHGDKPVEGLAKIAAGAGIDQTKFQQCLDDKAISDRIIARAQEGQDKFGVESTPTFFVNGRKIQGAVPFEDFEKVFKELQP</sequence>
<accession>A0A5J6MTE5</accession>
<dbReference type="PROSITE" id="PS51352">
    <property type="entry name" value="THIOREDOXIN_2"/>
    <property type="match status" value="1"/>
</dbReference>
<dbReference type="SUPFAM" id="SSF52833">
    <property type="entry name" value="Thioredoxin-like"/>
    <property type="match status" value="1"/>
</dbReference>
<proteinExistence type="inferred from homology"/>
<evidence type="ECO:0000256" key="3">
    <source>
        <dbReference type="SAM" id="Phobius"/>
    </source>
</evidence>
<feature type="domain" description="Thioredoxin" evidence="4">
    <location>
        <begin position="25"/>
        <end position="224"/>
    </location>
</feature>
<dbReference type="KEGG" id="hadh:FRZ61_08080"/>